<comment type="pathway">
    <text evidence="2 9">Polyol metabolism; (R,R)-butane-2,3-diol biosynthesis; (R,R)-butane-2,3-diol from pyruvate: step 2/3.</text>
</comment>
<dbReference type="GO" id="GO:0047605">
    <property type="term" value="F:acetolactate decarboxylase activity"/>
    <property type="evidence" value="ECO:0007669"/>
    <property type="project" value="UniProtKB-EC"/>
</dbReference>
<organism evidence="10 11">
    <name type="scientific">Leuconostoc kimchii</name>
    <dbReference type="NCBI Taxonomy" id="136609"/>
    <lineage>
        <taxon>Bacteria</taxon>
        <taxon>Bacillati</taxon>
        <taxon>Bacillota</taxon>
        <taxon>Bacilli</taxon>
        <taxon>Lactobacillales</taxon>
        <taxon>Lactobacillaceae</taxon>
        <taxon>Leuconostoc</taxon>
    </lineage>
</organism>
<accession>A0ABX5SIL5</accession>
<dbReference type="EC" id="4.1.1.5" evidence="4 9"/>
<evidence type="ECO:0000256" key="9">
    <source>
        <dbReference type="PIRNR" id="PIRNR001332"/>
    </source>
</evidence>
<dbReference type="Gene3D" id="3.30.1330.80">
    <property type="entry name" value="Hypothetical protein, similar to alpha- acetolactate decarboxylase, domain 2"/>
    <property type="match status" value="2"/>
</dbReference>
<dbReference type="CDD" id="cd17299">
    <property type="entry name" value="acetolactate_decarboxylase"/>
    <property type="match status" value="1"/>
</dbReference>
<comment type="similarity">
    <text evidence="3 9">Belongs to the alpha-acetolactate decarboxylase family.</text>
</comment>
<dbReference type="InterPro" id="IPR005128">
    <property type="entry name" value="Acetolactate_a_deCO2ase"/>
</dbReference>
<evidence type="ECO:0000313" key="11">
    <source>
        <dbReference type="Proteomes" id="UP000295756"/>
    </source>
</evidence>
<dbReference type="EMBL" id="CP037939">
    <property type="protein sequence ID" value="QBR47202.1"/>
    <property type="molecule type" value="Genomic_DNA"/>
</dbReference>
<dbReference type="SUPFAM" id="SSF117856">
    <property type="entry name" value="AF0104/ALDC/Ptd012-like"/>
    <property type="match status" value="1"/>
</dbReference>
<evidence type="ECO:0000256" key="5">
    <source>
        <dbReference type="ARBA" id="ARBA00020164"/>
    </source>
</evidence>
<evidence type="ECO:0000256" key="6">
    <source>
        <dbReference type="ARBA" id="ARBA00022793"/>
    </source>
</evidence>
<dbReference type="Pfam" id="PF03306">
    <property type="entry name" value="AAL_decarboxy"/>
    <property type="match status" value="1"/>
</dbReference>
<gene>
    <name evidence="10" type="primary">budA</name>
    <name evidence="10" type="ORF">EW139_03345</name>
</gene>
<evidence type="ECO:0000313" key="10">
    <source>
        <dbReference type="EMBL" id="QBR47202.1"/>
    </source>
</evidence>
<evidence type="ECO:0000256" key="3">
    <source>
        <dbReference type="ARBA" id="ARBA00007106"/>
    </source>
</evidence>
<comment type="catalytic activity">
    <reaction evidence="1 9">
        <text>(2S)-2-acetolactate + H(+) = (R)-acetoin + CO2</text>
        <dbReference type="Rhea" id="RHEA:21580"/>
        <dbReference type="ChEBI" id="CHEBI:15378"/>
        <dbReference type="ChEBI" id="CHEBI:15686"/>
        <dbReference type="ChEBI" id="CHEBI:16526"/>
        <dbReference type="ChEBI" id="CHEBI:58476"/>
        <dbReference type="EC" id="4.1.1.5"/>
    </reaction>
</comment>
<sequence>MSSLYQHGTLAMLMGKQMQGTASVAELLAHGDTGIGTFEGLDGEGIILDGKVYQALSNGQVVQVTDQDVLLPFVSVHFHEPTEVLPFSEVDFGTLSSKLEKFQLDNIFAAIKFHGKFSHVHTRVVAKQTIPFPSLLDVSKNQPEFHRDDVAGTLVGYYAPEIFNGPTAAGWHVHFLSDDKKFAGHVLDFSATEVDGTLQLFDDFIQHLPIDNAEFRDMSLDLDGLSSGIKASEGRKA</sequence>
<keyword evidence="8 9" id="KW-0456">Lyase</keyword>
<dbReference type="NCBIfam" id="TIGR01252">
    <property type="entry name" value="acetolac_decarb"/>
    <property type="match status" value="1"/>
</dbReference>
<evidence type="ECO:0000256" key="8">
    <source>
        <dbReference type="ARBA" id="ARBA00023239"/>
    </source>
</evidence>
<evidence type="ECO:0000256" key="2">
    <source>
        <dbReference type="ARBA" id="ARBA00005170"/>
    </source>
</evidence>
<dbReference type="PIRSF" id="PIRSF001332">
    <property type="entry name" value="Acetolac_decarb"/>
    <property type="match status" value="1"/>
</dbReference>
<evidence type="ECO:0000256" key="1">
    <source>
        <dbReference type="ARBA" id="ARBA00001784"/>
    </source>
</evidence>
<keyword evidence="11" id="KW-1185">Reference proteome</keyword>
<evidence type="ECO:0000256" key="4">
    <source>
        <dbReference type="ARBA" id="ARBA00013204"/>
    </source>
</evidence>
<protein>
    <recommendedName>
        <fullName evidence="5 9">Alpha-acetolactate decarboxylase</fullName>
        <ecNumber evidence="4 9">4.1.1.5</ecNumber>
    </recommendedName>
</protein>
<dbReference type="RefSeq" id="WP_013102687.1">
    <property type="nucleotide sequence ID" value="NZ_CP037939.1"/>
</dbReference>
<keyword evidence="7 9" id="KW-0005">Acetoin biosynthesis</keyword>
<dbReference type="PANTHER" id="PTHR35524">
    <property type="entry name" value="ALPHA-ACETOLACTATE DECARBOXYLASE"/>
    <property type="match status" value="1"/>
</dbReference>
<proteinExistence type="inferred from homology"/>
<keyword evidence="6 9" id="KW-0210">Decarboxylase</keyword>
<reference evidence="10 11" key="1">
    <citation type="submission" date="2019-03" db="EMBL/GenBank/DDBJ databases">
        <title>Complete Genome Sequence of Leuconostoc kimchii strain NKJ218 Isolated from Homemade Kimchi.</title>
        <authorList>
            <person name="Jung J.Y."/>
            <person name="Jin H.M."/>
            <person name="Jung J.-W."/>
            <person name="Lee S.-Y."/>
            <person name="Ryu B.-G."/>
            <person name="Han S.-S."/>
            <person name="Kang H.K."/>
            <person name="Choi H.W."/>
            <person name="Chung E.J."/>
            <person name="Choi K.-M."/>
        </authorList>
    </citation>
    <scope>NUCLEOTIDE SEQUENCE [LARGE SCALE GENOMIC DNA]</scope>
    <source>
        <strain evidence="10 11">NKJ218</strain>
    </source>
</reference>
<dbReference type="Proteomes" id="UP000295756">
    <property type="component" value="Chromosome"/>
</dbReference>
<name>A0ABX5SIL5_9LACO</name>
<dbReference type="PANTHER" id="PTHR35524:SF1">
    <property type="entry name" value="ALPHA-ACETOLACTATE DECARBOXYLASE"/>
    <property type="match status" value="1"/>
</dbReference>
<evidence type="ECO:0000256" key="7">
    <source>
        <dbReference type="ARBA" id="ARBA00023061"/>
    </source>
</evidence>